<feature type="region of interest" description="Disordered" evidence="1">
    <location>
        <begin position="180"/>
        <end position="210"/>
    </location>
</feature>
<comment type="caution">
    <text evidence="2">The sequence shown here is derived from an EMBL/GenBank/DDBJ whole genome shotgun (WGS) entry which is preliminary data.</text>
</comment>
<evidence type="ECO:0000256" key="1">
    <source>
        <dbReference type="SAM" id="MobiDB-lite"/>
    </source>
</evidence>
<dbReference type="GO" id="GO:0008237">
    <property type="term" value="F:metallopeptidase activity"/>
    <property type="evidence" value="ECO:0007669"/>
    <property type="project" value="InterPro"/>
</dbReference>
<reference evidence="2 3" key="1">
    <citation type="journal article" date="2019" name="Environ. Microbiol.">
        <title>Species interactions and distinct microbial communities in high Arctic permafrost affected cryosols are associated with the CH4 and CO2 gas fluxes.</title>
        <authorList>
            <person name="Altshuler I."/>
            <person name="Hamel J."/>
            <person name="Turney S."/>
            <person name="Magnuson E."/>
            <person name="Levesque R."/>
            <person name="Greer C."/>
            <person name="Whyte L.G."/>
        </authorList>
    </citation>
    <scope>NUCLEOTIDE SEQUENCE [LARGE SCALE GENOMIC DNA]</scope>
    <source>
        <strain evidence="2 3">S9.3B</strain>
    </source>
</reference>
<organism evidence="2 3">
    <name type="scientific">Muricoccus nepalensis</name>
    <dbReference type="NCBI Taxonomy" id="1854500"/>
    <lineage>
        <taxon>Bacteria</taxon>
        <taxon>Pseudomonadati</taxon>
        <taxon>Pseudomonadota</taxon>
        <taxon>Alphaproteobacteria</taxon>
        <taxon>Acetobacterales</taxon>
        <taxon>Roseomonadaceae</taxon>
        <taxon>Muricoccus</taxon>
    </lineage>
</organism>
<protein>
    <submittedName>
        <fullName evidence="2">Uncharacterized protein</fullName>
    </submittedName>
</protein>
<feature type="region of interest" description="Disordered" evidence="1">
    <location>
        <begin position="1"/>
        <end position="24"/>
    </location>
</feature>
<evidence type="ECO:0000313" key="2">
    <source>
        <dbReference type="EMBL" id="TPG59658.1"/>
    </source>
</evidence>
<evidence type="ECO:0000313" key="3">
    <source>
        <dbReference type="Proteomes" id="UP000317078"/>
    </source>
</evidence>
<proteinExistence type="predicted"/>
<dbReference type="InterPro" id="IPR024079">
    <property type="entry name" value="MetalloPept_cat_dom_sf"/>
</dbReference>
<dbReference type="SUPFAM" id="SSF55486">
    <property type="entry name" value="Metalloproteases ('zincins'), catalytic domain"/>
    <property type="match status" value="1"/>
</dbReference>
<dbReference type="RefSeq" id="WP_140881754.1">
    <property type="nucleotide sequence ID" value="NZ_RCZP01000003.1"/>
</dbReference>
<dbReference type="SUPFAM" id="SSF110296">
    <property type="entry name" value="Oligoxyloglucan reducing end-specific cellobiohydrolase"/>
    <property type="match status" value="1"/>
</dbReference>
<accession>A0A502GDR8</accession>
<dbReference type="OrthoDB" id="9178925at2"/>
<keyword evidence="3" id="KW-1185">Reference proteome</keyword>
<dbReference type="Gene3D" id="3.40.390.10">
    <property type="entry name" value="Collagenase (Catalytic Domain)"/>
    <property type="match status" value="1"/>
</dbReference>
<dbReference type="Proteomes" id="UP000317078">
    <property type="component" value="Unassembled WGS sequence"/>
</dbReference>
<dbReference type="Pfam" id="PF13688">
    <property type="entry name" value="Reprolysin_5"/>
    <property type="match status" value="1"/>
</dbReference>
<sequence length="761" mass="81066">MRLLSHDDHRHAARVSPTGRTAPPFRRAARRTPLWGLLLLAAWLLPAGAALAQPRELFTPVPANQLTDATPAQTQRIDQLRQRRTTQSLNLVRIDPEALRGGDARLTLPDARTLTLSSRRQGEGGGADFTWSAGSPGVPGQATFVVRNGDVTGTINDGASLYRIEPVGGGVHALIKIDESRFPPEHPPSFQQRQQRGDIPAPAPAQQDTQRADAPAVIDVLVAYTPSAAAAVSDIVATVQLAVAEANQSYQNSGINLRLNLVDSFQHAYTEGTNSFDTILADFAGNAGVNARRNNVGADVAVLIINKTDYCGLADAIMANANTAFAIVHYDCATGYYSFAHEIGHLQGARHDEANDSTATPYAYGHGFQHRSPSPAWRTIMAYACPGGCTRLQYWSNPNVSYGGTPMGTAATNDNARVLNGTAATVAAFRNRPPASTAGFVWRYTGTACSGNSCPGWQLLDNNAATVRLAASAGNLYQLHNSGRIWRHTGTPCSGNSCPGWQMLDNNGATVGIVADGGQLYQLHDSGRIWRHTGAPCSGNSCPGWQMLDNNGATVALAAGGGQLYQLHNTGRIWRFTGTACNGNSCPGWQMLDNNGATVGIVADGAQLYQLHDSGRIWRFTGAACSGNSCPGWQMLDNNGATVGIVAAGGSLYQLHNTGRIWRFTGAACNGNACPGWQMLDNNPATINLVASGNQLYQVHNTGRIWRHTGVACSGNSCPGWQMLDNNGSTGRIAAGDQLYQLHLARAPMTRARTCQECRPH</sequence>
<feature type="compositionally biased region" description="Basic and acidic residues" evidence="1">
    <location>
        <begin position="1"/>
        <end position="10"/>
    </location>
</feature>
<dbReference type="EMBL" id="RCZP01000003">
    <property type="protein sequence ID" value="TPG59658.1"/>
    <property type="molecule type" value="Genomic_DNA"/>
</dbReference>
<gene>
    <name evidence="2" type="ORF">EAH89_05315</name>
</gene>
<name>A0A502GDR8_9PROT</name>
<dbReference type="AlphaFoldDB" id="A0A502GDR8"/>